<keyword evidence="2" id="KW-1185">Reference proteome</keyword>
<sequence>MTSSPAARGPGWTGSSAPWFAARVRERLFRELEGKNVVGAGAHFPQLRFGPVLADELRRWVG</sequence>
<organism evidence="1 2">
    <name type="scientific">Nocardioides daeguensis</name>
    <dbReference type="NCBI Taxonomy" id="908359"/>
    <lineage>
        <taxon>Bacteria</taxon>
        <taxon>Bacillati</taxon>
        <taxon>Actinomycetota</taxon>
        <taxon>Actinomycetes</taxon>
        <taxon>Propionibacteriales</taxon>
        <taxon>Nocardioidaceae</taxon>
        <taxon>Nocardioides</taxon>
    </lineage>
</organism>
<proteinExistence type="predicted"/>
<evidence type="ECO:0000313" key="2">
    <source>
        <dbReference type="Proteomes" id="UP001500301"/>
    </source>
</evidence>
<dbReference type="EMBL" id="BAABBB010000007">
    <property type="protein sequence ID" value="GAA3525863.1"/>
    <property type="molecule type" value="Genomic_DNA"/>
</dbReference>
<evidence type="ECO:0000313" key="1">
    <source>
        <dbReference type="EMBL" id="GAA3525863.1"/>
    </source>
</evidence>
<protein>
    <submittedName>
        <fullName evidence="1">Uncharacterized protein</fullName>
    </submittedName>
</protein>
<gene>
    <name evidence="1" type="ORF">GCM10022263_13260</name>
</gene>
<reference evidence="2" key="1">
    <citation type="journal article" date="2019" name="Int. J. Syst. Evol. Microbiol.">
        <title>The Global Catalogue of Microorganisms (GCM) 10K type strain sequencing project: providing services to taxonomists for standard genome sequencing and annotation.</title>
        <authorList>
            <consortium name="The Broad Institute Genomics Platform"/>
            <consortium name="The Broad Institute Genome Sequencing Center for Infectious Disease"/>
            <person name="Wu L."/>
            <person name="Ma J."/>
        </authorList>
    </citation>
    <scope>NUCLEOTIDE SEQUENCE [LARGE SCALE GENOMIC DNA]</scope>
    <source>
        <strain evidence="2">JCM 17460</strain>
    </source>
</reference>
<accession>A0ABP6V2M5</accession>
<dbReference type="Proteomes" id="UP001500301">
    <property type="component" value="Unassembled WGS sequence"/>
</dbReference>
<comment type="caution">
    <text evidence="1">The sequence shown here is derived from an EMBL/GenBank/DDBJ whole genome shotgun (WGS) entry which is preliminary data.</text>
</comment>
<name>A0ABP6V2M5_9ACTN</name>